<gene>
    <name evidence="1" type="ORF">Moror_2986</name>
</gene>
<evidence type="ECO:0000313" key="2">
    <source>
        <dbReference type="Proteomes" id="UP000017559"/>
    </source>
</evidence>
<accession>V2YAL3</accession>
<proteinExistence type="predicted"/>
<organism evidence="1 2">
    <name type="scientific">Moniliophthora roreri (strain MCA 2997)</name>
    <name type="common">Cocoa frosty pod rot fungus</name>
    <name type="synonym">Crinipellis roreri</name>
    <dbReference type="NCBI Taxonomy" id="1381753"/>
    <lineage>
        <taxon>Eukaryota</taxon>
        <taxon>Fungi</taxon>
        <taxon>Dikarya</taxon>
        <taxon>Basidiomycota</taxon>
        <taxon>Agaricomycotina</taxon>
        <taxon>Agaricomycetes</taxon>
        <taxon>Agaricomycetidae</taxon>
        <taxon>Agaricales</taxon>
        <taxon>Marasmiineae</taxon>
        <taxon>Marasmiaceae</taxon>
        <taxon>Moniliophthora</taxon>
    </lineage>
</organism>
<dbReference type="KEGG" id="mrr:Moror_2986"/>
<name>V2YAL3_MONRO</name>
<dbReference type="Proteomes" id="UP000017559">
    <property type="component" value="Unassembled WGS sequence"/>
</dbReference>
<evidence type="ECO:0000313" key="1">
    <source>
        <dbReference type="EMBL" id="ESK88724.1"/>
    </source>
</evidence>
<sequence>MEWWFLPAQHRPHPSDERPAGACGWEDETHGPYLNSHLLVTFDRCMVLLSLMVLAVPGMYIEKPLYTKVFLLCALFRQNDIIHEKVSSHLINVAPLDYLLTKSSPRCRVGVWSSLV</sequence>
<protein>
    <submittedName>
        <fullName evidence="1">Uncharacterized protein</fullName>
    </submittedName>
</protein>
<keyword evidence="2" id="KW-1185">Reference proteome</keyword>
<dbReference type="HOGENOM" id="CLU_2097455_0_0_1"/>
<dbReference type="EMBL" id="AWSO01000624">
    <property type="protein sequence ID" value="ESK88724.1"/>
    <property type="molecule type" value="Genomic_DNA"/>
</dbReference>
<comment type="caution">
    <text evidence="1">The sequence shown here is derived from an EMBL/GenBank/DDBJ whole genome shotgun (WGS) entry which is preliminary data.</text>
</comment>
<reference evidence="1 2" key="1">
    <citation type="journal article" date="2014" name="BMC Genomics">
        <title>Genome and secretome analysis of the hemibiotrophic fungal pathogen, Moniliophthora roreri, which causes frosty pod rot disease of cacao: mechanisms of the biotrophic and necrotrophic phases.</title>
        <authorList>
            <person name="Meinhardt L.W."/>
            <person name="Costa G.G.L."/>
            <person name="Thomazella D.P.T."/>
            <person name="Teixeira P.J.P.L."/>
            <person name="Carazzolle M.F."/>
            <person name="Schuster S.C."/>
            <person name="Carlson J.E."/>
            <person name="Guiltinan M.J."/>
            <person name="Mieczkowski P."/>
            <person name="Farmer A."/>
            <person name="Ramaraj T."/>
            <person name="Crozier J."/>
            <person name="Davis R.E."/>
            <person name="Shao J."/>
            <person name="Melnick R.L."/>
            <person name="Pereira G.A.G."/>
            <person name="Bailey B.A."/>
        </authorList>
    </citation>
    <scope>NUCLEOTIDE SEQUENCE [LARGE SCALE GENOMIC DNA]</scope>
    <source>
        <strain evidence="1 2">MCA 2997</strain>
    </source>
</reference>
<dbReference type="AlphaFoldDB" id="V2YAL3"/>